<accession>A0ABY3GUC3</accession>
<evidence type="ECO:0000256" key="1">
    <source>
        <dbReference type="SAM" id="SignalP"/>
    </source>
</evidence>
<evidence type="ECO:0008006" key="4">
    <source>
        <dbReference type="Google" id="ProtNLM"/>
    </source>
</evidence>
<protein>
    <recommendedName>
        <fullName evidence="4">Secreted protein</fullName>
    </recommendedName>
</protein>
<dbReference type="Proteomes" id="UP000318052">
    <property type="component" value="Unassembled WGS sequence"/>
</dbReference>
<evidence type="ECO:0000313" key="3">
    <source>
        <dbReference type="Proteomes" id="UP000318052"/>
    </source>
</evidence>
<reference evidence="3" key="1">
    <citation type="journal article" date="2019" name="Microbiol. Resour. Announc.">
        <title>Draft Genomic Sequences of Streptomyces misionensis and Streptomyces albidoflavus, bacteria applied for phytopathogen biocontrol.</title>
        <authorList>
            <person name="Pylro V."/>
            <person name="Dias A."/>
            <person name="Andreote F."/>
            <person name="Varani A."/>
            <person name="Andreote C."/>
            <person name="Bernardo E."/>
            <person name="Martins T."/>
        </authorList>
    </citation>
    <scope>NUCLEOTIDE SEQUENCE [LARGE SCALE GENOMIC DNA]</scope>
    <source>
        <strain evidence="3">77</strain>
    </source>
</reference>
<organism evidence="2 3">
    <name type="scientific">Streptomyces albidoflavus</name>
    <dbReference type="NCBI Taxonomy" id="1886"/>
    <lineage>
        <taxon>Bacteria</taxon>
        <taxon>Bacillati</taxon>
        <taxon>Actinomycetota</taxon>
        <taxon>Actinomycetes</taxon>
        <taxon>Kitasatosporales</taxon>
        <taxon>Streptomycetaceae</taxon>
        <taxon>Streptomyces</taxon>
        <taxon>Streptomyces albidoflavus group</taxon>
    </lineage>
</organism>
<comment type="caution">
    <text evidence="2">The sequence shown here is derived from an EMBL/GenBank/DDBJ whole genome shotgun (WGS) entry which is preliminary data.</text>
</comment>
<proteinExistence type="predicted"/>
<gene>
    <name evidence="2" type="ORF">FRZ02_23935</name>
</gene>
<sequence length="362" mass="36059">MRMRFTARRRLGTAVTALALAVLPTAPQAAAEPSGAGASERAAAPTLVVGPVSADGEASVASCPEGTRAVNGGYASASFQHANGGSIYDAVLASAPTKDGKGWFASQLKGKVQARALCAPEGQAPTLVVGPVSADGEASVASCPEGTRAVNGGYASASFQHANGGTIYDFLTASAPTKDGKGWFATQLKGKVQARALCAPAERAPSLVVGPVSADGEASAASCPDGTRAVNGGYASASFRHANGGTIYDAVLASAPTKDGKGWFANQLKGKVQARALCAPEDQAPTLVVGPVSADGEASVASCPEGTRAVNGGYASASFQHANGGEIYDYVTAGAPTKDGKGWFAGQLKGKVQARALCLATG</sequence>
<evidence type="ECO:0000313" key="2">
    <source>
        <dbReference type="EMBL" id="TWV20197.1"/>
    </source>
</evidence>
<dbReference type="EMBL" id="VOGX01000052">
    <property type="protein sequence ID" value="TWV20197.1"/>
    <property type="molecule type" value="Genomic_DNA"/>
</dbReference>
<keyword evidence="3" id="KW-1185">Reference proteome</keyword>
<feature type="signal peptide" evidence="1">
    <location>
        <begin position="1"/>
        <end position="31"/>
    </location>
</feature>
<keyword evidence="1" id="KW-0732">Signal</keyword>
<dbReference type="RefSeq" id="WP_146582712.1">
    <property type="nucleotide sequence ID" value="NZ_VOGX01000052.1"/>
</dbReference>
<name>A0ABY3GUC3_9ACTN</name>
<feature type="chain" id="PRO_5046642756" description="Secreted protein" evidence="1">
    <location>
        <begin position="32"/>
        <end position="362"/>
    </location>
</feature>